<dbReference type="SUPFAM" id="SSF49785">
    <property type="entry name" value="Galactose-binding domain-like"/>
    <property type="match status" value="1"/>
</dbReference>
<feature type="domain" description="Glycosyl hydrolase family 95 N-terminal" evidence="1">
    <location>
        <begin position="20"/>
        <end position="120"/>
    </location>
</feature>
<dbReference type="InterPro" id="IPR008928">
    <property type="entry name" value="6-hairpin_glycosidase_sf"/>
</dbReference>
<dbReference type="PANTHER" id="PTHR31084:SF0">
    <property type="entry name" value="ALPHA-L-FUCOSIDASE 2"/>
    <property type="match status" value="1"/>
</dbReference>
<dbReference type="Gene3D" id="2.60.120.260">
    <property type="entry name" value="Galactose-binding domain-like"/>
    <property type="match status" value="1"/>
</dbReference>
<dbReference type="GO" id="GO:0004560">
    <property type="term" value="F:alpha-L-fucosidase activity"/>
    <property type="evidence" value="ECO:0007669"/>
    <property type="project" value="InterPro"/>
</dbReference>
<dbReference type="SUPFAM" id="SSF48208">
    <property type="entry name" value="Six-hairpin glycosidases"/>
    <property type="match status" value="1"/>
</dbReference>
<dbReference type="GO" id="GO:0005975">
    <property type="term" value="P:carbohydrate metabolic process"/>
    <property type="evidence" value="ECO:0007669"/>
    <property type="project" value="InterPro"/>
</dbReference>
<evidence type="ECO:0000313" key="5">
    <source>
        <dbReference type="Proteomes" id="UP000662873"/>
    </source>
</evidence>
<evidence type="ECO:0000259" key="3">
    <source>
        <dbReference type="Pfam" id="PF22124"/>
    </source>
</evidence>
<dbReference type="Pfam" id="PF14498">
    <property type="entry name" value="Glyco_hyd_65N_2"/>
    <property type="match status" value="2"/>
</dbReference>
<proteinExistence type="predicted"/>
<dbReference type="InterPro" id="IPR016518">
    <property type="entry name" value="Alpha-L-fucosidase"/>
</dbReference>
<feature type="domain" description="Glycosyl hydrolase family 95 catalytic" evidence="3">
    <location>
        <begin position="415"/>
        <end position="814"/>
    </location>
</feature>
<protein>
    <recommendedName>
        <fullName evidence="6">Glycosyl hydrolase family 95 N-terminal domain-containing protein</fullName>
    </recommendedName>
</protein>
<dbReference type="EMBL" id="AP021858">
    <property type="protein sequence ID" value="BBO22806.1"/>
    <property type="molecule type" value="Genomic_DNA"/>
</dbReference>
<organism evidence="4 5">
    <name type="scientific">Candidatus Nitrosymbiomonas proteolyticus</name>
    <dbReference type="NCBI Taxonomy" id="2608984"/>
    <lineage>
        <taxon>Bacteria</taxon>
        <taxon>Bacillati</taxon>
        <taxon>Armatimonadota</taxon>
        <taxon>Armatimonadota incertae sedis</taxon>
        <taxon>Candidatus Nitrosymbiomonas</taxon>
    </lineage>
</organism>
<dbReference type="Gene3D" id="1.50.10.10">
    <property type="match status" value="1"/>
</dbReference>
<dbReference type="PIRSF" id="PIRSF007663">
    <property type="entry name" value="UCP007663"/>
    <property type="match status" value="1"/>
</dbReference>
<dbReference type="Pfam" id="PF22124">
    <property type="entry name" value="Glyco_hydro_95_cat"/>
    <property type="match status" value="1"/>
</dbReference>
<dbReference type="InterPro" id="IPR012341">
    <property type="entry name" value="6hp_glycosidase-like_sf"/>
</dbReference>
<dbReference type="Proteomes" id="UP000662873">
    <property type="component" value="Chromosome"/>
</dbReference>
<evidence type="ECO:0000313" key="4">
    <source>
        <dbReference type="EMBL" id="BBO22806.1"/>
    </source>
</evidence>
<feature type="domain" description="Alpha fucosidase A-like C-terminal" evidence="2">
    <location>
        <begin position="816"/>
        <end position="882"/>
    </location>
</feature>
<dbReference type="PANTHER" id="PTHR31084">
    <property type="entry name" value="ALPHA-L-FUCOSIDASE 2"/>
    <property type="match status" value="1"/>
</dbReference>
<dbReference type="Pfam" id="PF21307">
    <property type="entry name" value="Glyco_hydro_95_C"/>
    <property type="match status" value="1"/>
</dbReference>
<name>A0A809S2V0_9BACT</name>
<dbReference type="InterPro" id="IPR027414">
    <property type="entry name" value="GH95_N_dom"/>
</dbReference>
<dbReference type="AlphaFoldDB" id="A0A809S2V0"/>
<dbReference type="InterPro" id="IPR008979">
    <property type="entry name" value="Galactose-bd-like_sf"/>
</dbReference>
<dbReference type="InterPro" id="IPR049053">
    <property type="entry name" value="AFCA-like_C"/>
</dbReference>
<gene>
    <name evidence="4" type="ORF">NPRO_04010</name>
</gene>
<evidence type="ECO:0008006" key="6">
    <source>
        <dbReference type="Google" id="ProtNLM"/>
    </source>
</evidence>
<sequence length="904" mass="100403">MTLAVLAVVVALPTSQSLILDYSAPAARWEEALPVGNGRLGAMVFGGVDRERIQLNEDTLWAQGPVPVTPERAGEVIRQARQMFFEGRGREAQDLIHKEAMTPAIEPRSYQPLGDLLIDMKFPHRRVAEPLALGNWKKGPVAATPDPAWARPEFDDSGWEPGDLSVPERSWAAFRTDFVVPEKLQGSSWNAIELSPIDDASILFLDGERLGETKQWNQAHRLRFPRPLTPGKHVLAAFVRNDGGPGGFAERVRLLCETPAEGYTRMLDLDSAVATTKFEVDGVTYTREVIASAPDQVAALRITASKPGALDFDFVLQRQEGAKGMAAGKGRLKLLGAAGHGGDKQGVVFHAIASCRADGHLTQSEERIEIRGATSATVLVAASTNYNRSNPHAPLGDNLSVKNASTLDRAELRTWEELKSRSVQDHRRLFRRVDLNLGQALAGRTIPDRLEAYRKGAEDPALEALYFQYGRYLLIGSSRPGTMPANLQGIWNEHLEAPWNSDYHININLQMNYWLAEVANLSELHEPFFWLNEGLMPAGREEARKLGCRGIAYYHVTDAWLWTALYGHPQWGMWPMGAAWNSQHFMEHYRFTGDRWFLREHALPFLQANCEFLLDWLVEDPKTGRLVSGPTTSPENTYLVEGKPLYLSMGVTMDQMIAWDVFQNYLEAVATLGVSGPLVDRVRKALANLKLPEIGADGRILEWGEAYQEAEPGHRHMSHLFGLHPGRQITRANRQLFEAARKTLEDRLSHGGGHTGWSRAWIVSFFARLKDGGQAQDHLRQLLSKSTLPNLLDDHPPFQIDGNFGGAAGIAEMLVQSHDGKIELLPALPSAWPQGLVRGLRARGGFEVEIAWANGRFESARILSLRGGECKVEYQGKPLAVKRLKPGETLRLSGESTPPSPRSR</sequence>
<accession>A0A809S2V0</accession>
<evidence type="ECO:0000259" key="1">
    <source>
        <dbReference type="Pfam" id="PF14498"/>
    </source>
</evidence>
<evidence type="ECO:0000259" key="2">
    <source>
        <dbReference type="Pfam" id="PF21307"/>
    </source>
</evidence>
<dbReference type="KEGG" id="npy:NPRO_04010"/>
<feature type="domain" description="Glycosyl hydrolase family 95 N-terminal" evidence="1">
    <location>
        <begin position="256"/>
        <end position="387"/>
    </location>
</feature>
<dbReference type="InterPro" id="IPR054363">
    <property type="entry name" value="GH95_cat"/>
</dbReference>
<dbReference type="Gene3D" id="2.70.98.50">
    <property type="entry name" value="putative glycoside hydrolase family protein from bacillus halodurans"/>
    <property type="match status" value="1"/>
</dbReference>
<reference evidence="4" key="1">
    <citation type="journal article" name="DNA Res.">
        <title>The physiological potential of anammox bacteria as revealed by their core genome structure.</title>
        <authorList>
            <person name="Okubo T."/>
            <person name="Toyoda A."/>
            <person name="Fukuhara K."/>
            <person name="Uchiyama I."/>
            <person name="Harigaya Y."/>
            <person name="Kuroiwa M."/>
            <person name="Suzuki T."/>
            <person name="Murakami Y."/>
            <person name="Suwa Y."/>
            <person name="Takami H."/>
        </authorList>
    </citation>
    <scope>NUCLEOTIDE SEQUENCE</scope>
    <source>
        <strain evidence="4">317325-2</strain>
    </source>
</reference>